<accession>A0A6M8MUZ0</accession>
<feature type="transmembrane region" description="Helical" evidence="6">
    <location>
        <begin position="340"/>
        <end position="362"/>
    </location>
</feature>
<keyword evidence="3 6" id="KW-0812">Transmembrane</keyword>
<evidence type="ECO:0000256" key="2">
    <source>
        <dbReference type="ARBA" id="ARBA00008974"/>
    </source>
</evidence>
<keyword evidence="5 6" id="KW-0472">Membrane</keyword>
<feature type="transmembrane region" description="Helical" evidence="6">
    <location>
        <begin position="55"/>
        <end position="75"/>
    </location>
</feature>
<dbReference type="KEGG" id="pgg:FX982_01993"/>
<name>A0A6M8MUZ0_9PSED</name>
<dbReference type="Gene3D" id="1.10.4160.10">
    <property type="entry name" value="Hydantoin permease"/>
    <property type="match status" value="1"/>
</dbReference>
<dbReference type="Proteomes" id="UP000501989">
    <property type="component" value="Chromosome"/>
</dbReference>
<organism evidence="7 8">
    <name type="scientific">Pseudomonas graminis</name>
    <dbReference type="NCBI Taxonomy" id="158627"/>
    <lineage>
        <taxon>Bacteria</taxon>
        <taxon>Pseudomonadati</taxon>
        <taxon>Pseudomonadota</taxon>
        <taxon>Gammaproteobacteria</taxon>
        <taxon>Pseudomonadales</taxon>
        <taxon>Pseudomonadaceae</taxon>
        <taxon>Pseudomonas</taxon>
    </lineage>
</organism>
<evidence type="ECO:0000256" key="3">
    <source>
        <dbReference type="ARBA" id="ARBA00022692"/>
    </source>
</evidence>
<feature type="transmembrane region" description="Helical" evidence="6">
    <location>
        <begin position="26"/>
        <end position="49"/>
    </location>
</feature>
<feature type="transmembrane region" description="Helical" evidence="6">
    <location>
        <begin position="169"/>
        <end position="186"/>
    </location>
</feature>
<feature type="transmembrane region" description="Helical" evidence="6">
    <location>
        <begin position="96"/>
        <end position="119"/>
    </location>
</feature>
<dbReference type="PANTHER" id="PTHR30569">
    <property type="entry name" value="CYTOSINE TRANSPORTER CODB"/>
    <property type="match status" value="1"/>
</dbReference>
<dbReference type="GO" id="GO:0015209">
    <property type="term" value="F:cytosine transmembrane transporter activity"/>
    <property type="evidence" value="ECO:0007669"/>
    <property type="project" value="InterPro"/>
</dbReference>
<reference evidence="8" key="1">
    <citation type="submission" date="2019-12" db="EMBL/GenBank/DDBJ databases">
        <title>Endophytic bacteria associated with Panax ginseng seedlings.</title>
        <authorList>
            <person name="Park J.M."/>
            <person name="Shin R."/>
            <person name="Jo S.H."/>
        </authorList>
    </citation>
    <scope>NUCLEOTIDE SEQUENCE [LARGE SCALE GENOMIC DNA]</scope>
    <source>
        <strain evidence="8">PgKB30</strain>
    </source>
</reference>
<protein>
    <submittedName>
        <fullName evidence="7">Cytosine permease</fullName>
    </submittedName>
</protein>
<dbReference type="InterPro" id="IPR030191">
    <property type="entry name" value="CodB"/>
</dbReference>
<evidence type="ECO:0000313" key="8">
    <source>
        <dbReference type="Proteomes" id="UP000501989"/>
    </source>
</evidence>
<dbReference type="InterPro" id="IPR001248">
    <property type="entry name" value="Pur-cyt_permease"/>
</dbReference>
<sequence length="429" mass="44728">MNTPGTYSPDAPVPAAKRVFGGRDLFSLWFSLGIGLMVLQTGALLAPGLGMSGSMLAILLGTLVGVLLLAAVGVIGSDTGLSSMAALKLSLGSKGAGVPAILNLLQLVGWGSFEIIVMRDAASLLGAGAFSEGSLWASPMLWTIVFGVLATLLAVSGPLAFVRQILRKWGIWLLLAACAWLTFNLFSKADLTALWSRAGDGSMPFAVGFDIAIAMPLSWLPLIADYSRFGKRAAGVFGGTALGFLIGNVWLMSLGVAYTLAFAPSGEANALLLALAGAGIGIPLLLILLDESENAFADIHSAAVSSGILLKAKVEHLALAIGIICTLIACFAPLAQYQNFLLMIASVFAPLFGVVLVDHFILRHRRHGIATAGLRWMTLLAWIGGIFTYHLLANLYPDIGATLPALVVAGVLQLIFNKAISSGQETAQA</sequence>
<evidence type="ECO:0000256" key="6">
    <source>
        <dbReference type="SAM" id="Phobius"/>
    </source>
</evidence>
<proteinExistence type="inferred from homology"/>
<evidence type="ECO:0000256" key="1">
    <source>
        <dbReference type="ARBA" id="ARBA00004141"/>
    </source>
</evidence>
<dbReference type="AlphaFoldDB" id="A0A6M8MUZ0"/>
<evidence type="ECO:0000313" key="7">
    <source>
        <dbReference type="EMBL" id="QKF51047.1"/>
    </source>
</evidence>
<keyword evidence="8" id="KW-1185">Reference proteome</keyword>
<dbReference type="GO" id="GO:0005886">
    <property type="term" value="C:plasma membrane"/>
    <property type="evidence" value="ECO:0007669"/>
    <property type="project" value="TreeGrafter"/>
</dbReference>
<feature type="transmembrane region" description="Helical" evidence="6">
    <location>
        <begin position="206"/>
        <end position="224"/>
    </location>
</feature>
<comment type="subcellular location">
    <subcellularLocation>
        <location evidence="1">Membrane</location>
        <topology evidence="1">Multi-pass membrane protein</topology>
    </subcellularLocation>
</comment>
<evidence type="ECO:0000256" key="4">
    <source>
        <dbReference type="ARBA" id="ARBA00022989"/>
    </source>
</evidence>
<dbReference type="InterPro" id="IPR012732">
    <property type="entry name" value="Thia_CytX"/>
</dbReference>
<gene>
    <name evidence="7" type="ORF">FX982_01993</name>
</gene>
<dbReference type="RefSeq" id="WP_172610519.1">
    <property type="nucleotide sequence ID" value="NZ_CP053746.1"/>
</dbReference>
<feature type="transmembrane region" description="Helical" evidence="6">
    <location>
        <begin position="139"/>
        <end position="162"/>
    </location>
</feature>
<comment type="similarity">
    <text evidence="2">Belongs to the purine-cytosine permease (2.A.39) family.</text>
</comment>
<dbReference type="Pfam" id="PF02133">
    <property type="entry name" value="Transp_cyt_pur"/>
    <property type="match status" value="1"/>
</dbReference>
<feature type="transmembrane region" description="Helical" evidence="6">
    <location>
        <begin position="317"/>
        <end position="334"/>
    </location>
</feature>
<feature type="transmembrane region" description="Helical" evidence="6">
    <location>
        <begin position="270"/>
        <end position="289"/>
    </location>
</feature>
<evidence type="ECO:0000256" key="5">
    <source>
        <dbReference type="ARBA" id="ARBA00023136"/>
    </source>
</evidence>
<keyword evidence="4 6" id="KW-1133">Transmembrane helix</keyword>
<dbReference type="EMBL" id="CP053746">
    <property type="protein sequence ID" value="QKF51047.1"/>
    <property type="molecule type" value="Genomic_DNA"/>
</dbReference>
<feature type="transmembrane region" description="Helical" evidence="6">
    <location>
        <begin position="399"/>
        <end position="416"/>
    </location>
</feature>
<feature type="transmembrane region" description="Helical" evidence="6">
    <location>
        <begin position="374"/>
        <end position="393"/>
    </location>
</feature>
<dbReference type="PANTHER" id="PTHR30569:SF0">
    <property type="entry name" value="CYTOSINE PERMEASE"/>
    <property type="match status" value="1"/>
</dbReference>
<dbReference type="NCBIfam" id="TIGR02358">
    <property type="entry name" value="thia_cytX"/>
    <property type="match status" value="1"/>
</dbReference>
<feature type="transmembrane region" description="Helical" evidence="6">
    <location>
        <begin position="236"/>
        <end position="258"/>
    </location>
</feature>